<dbReference type="InterPro" id="IPR002347">
    <property type="entry name" value="SDR_fam"/>
</dbReference>
<reference evidence="3" key="2">
    <citation type="submission" date="2020-09" db="EMBL/GenBank/DDBJ databases">
        <authorList>
            <person name="Sun Q."/>
            <person name="Kim S."/>
        </authorList>
    </citation>
    <scope>NUCLEOTIDE SEQUENCE</scope>
    <source>
        <strain evidence="3">KCTC 23224</strain>
    </source>
</reference>
<name>A0A8J3CV08_9BACT</name>
<evidence type="ECO:0000256" key="2">
    <source>
        <dbReference type="ARBA" id="ARBA00023002"/>
    </source>
</evidence>
<organism evidence="3 4">
    <name type="scientific">Mongoliitalea lutea</name>
    <dbReference type="NCBI Taxonomy" id="849756"/>
    <lineage>
        <taxon>Bacteria</taxon>
        <taxon>Pseudomonadati</taxon>
        <taxon>Bacteroidota</taxon>
        <taxon>Cytophagia</taxon>
        <taxon>Cytophagales</taxon>
        <taxon>Cyclobacteriaceae</taxon>
        <taxon>Mongoliitalea</taxon>
    </lineage>
</organism>
<dbReference type="EMBL" id="BMYF01000001">
    <property type="protein sequence ID" value="GHB25133.1"/>
    <property type="molecule type" value="Genomic_DNA"/>
</dbReference>
<proteinExistence type="inferred from homology"/>
<keyword evidence="4" id="KW-1185">Reference proteome</keyword>
<dbReference type="PRINTS" id="PR00080">
    <property type="entry name" value="SDRFAMILY"/>
</dbReference>
<dbReference type="PANTHER" id="PTHR24321:SF8">
    <property type="entry name" value="ESTRADIOL 17-BETA-DEHYDROGENASE 8-RELATED"/>
    <property type="match status" value="1"/>
</dbReference>
<comment type="similarity">
    <text evidence="1">Belongs to the short-chain dehydrogenases/reductases (SDR) family.</text>
</comment>
<dbReference type="InterPro" id="IPR036291">
    <property type="entry name" value="NAD(P)-bd_dom_sf"/>
</dbReference>
<dbReference type="InterPro" id="IPR020904">
    <property type="entry name" value="Sc_DH/Rdtase_CS"/>
</dbReference>
<dbReference type="Proteomes" id="UP000642809">
    <property type="component" value="Unassembled WGS sequence"/>
</dbReference>
<dbReference type="PANTHER" id="PTHR24321">
    <property type="entry name" value="DEHYDROGENASES, SHORT CHAIN"/>
    <property type="match status" value="1"/>
</dbReference>
<dbReference type="SUPFAM" id="SSF51735">
    <property type="entry name" value="NAD(P)-binding Rossmann-fold domains"/>
    <property type="match status" value="1"/>
</dbReference>
<keyword evidence="2" id="KW-0560">Oxidoreductase</keyword>
<gene>
    <name evidence="3" type="ORF">GCM10008106_02360</name>
</gene>
<accession>A0A8J3CV08</accession>
<dbReference type="Gene3D" id="3.40.50.720">
    <property type="entry name" value="NAD(P)-binding Rossmann-like Domain"/>
    <property type="match status" value="1"/>
</dbReference>
<dbReference type="NCBIfam" id="NF005559">
    <property type="entry name" value="PRK07231.1"/>
    <property type="match status" value="1"/>
</dbReference>
<dbReference type="PROSITE" id="PS00061">
    <property type="entry name" value="ADH_SHORT"/>
    <property type="match status" value="1"/>
</dbReference>
<comment type="caution">
    <text evidence="3">The sequence shown here is derived from an EMBL/GenBank/DDBJ whole genome shotgun (WGS) entry which is preliminary data.</text>
</comment>
<evidence type="ECO:0000256" key="1">
    <source>
        <dbReference type="ARBA" id="ARBA00006484"/>
    </source>
</evidence>
<dbReference type="Pfam" id="PF13561">
    <property type="entry name" value="adh_short_C2"/>
    <property type="match status" value="1"/>
</dbReference>
<evidence type="ECO:0000313" key="3">
    <source>
        <dbReference type="EMBL" id="GHB25133.1"/>
    </source>
</evidence>
<dbReference type="FunFam" id="3.40.50.720:FF:000084">
    <property type="entry name" value="Short-chain dehydrogenase reductase"/>
    <property type="match status" value="1"/>
</dbReference>
<reference evidence="3" key="1">
    <citation type="journal article" date="2014" name="Int. J. Syst. Evol. Microbiol.">
        <title>Complete genome sequence of Corynebacterium casei LMG S-19264T (=DSM 44701T), isolated from a smear-ripened cheese.</title>
        <authorList>
            <consortium name="US DOE Joint Genome Institute (JGI-PGF)"/>
            <person name="Walter F."/>
            <person name="Albersmeier A."/>
            <person name="Kalinowski J."/>
            <person name="Ruckert C."/>
        </authorList>
    </citation>
    <scope>NUCLEOTIDE SEQUENCE</scope>
    <source>
        <strain evidence="3">KCTC 23224</strain>
    </source>
</reference>
<dbReference type="GO" id="GO:0016491">
    <property type="term" value="F:oxidoreductase activity"/>
    <property type="evidence" value="ECO:0007669"/>
    <property type="project" value="UniProtKB-KW"/>
</dbReference>
<dbReference type="AlphaFoldDB" id="A0A8J3CV08"/>
<evidence type="ECO:0000313" key="4">
    <source>
        <dbReference type="Proteomes" id="UP000642809"/>
    </source>
</evidence>
<sequence>MHNLNPYNPMKNLANKVAIITGASSGIGAAIAKLFAQEGAKVVVSDIVEESGKAVMKAIQDAGGEAIFVFADTSKPEDNAALVKAAIQEFGALHIAVNNAGIGGAAALTGEYPIESWQQVIDVNLSGVFYGMHYQIPEMLKTGGGNIINMASILGQVAFATAPAYVASKHGVVGLTKAAAVEYGLQNIRVNAIGPAFIYTGMVNEETMGKETIDFLASKHALGRLGKAEEVAELALFLASEKSSFITGAYYPVDGGYLAV</sequence>
<protein>
    <submittedName>
        <fullName evidence="3">Oxidoreductase</fullName>
    </submittedName>
</protein>
<dbReference type="CDD" id="cd05233">
    <property type="entry name" value="SDR_c"/>
    <property type="match status" value="1"/>
</dbReference>
<dbReference type="PRINTS" id="PR00081">
    <property type="entry name" value="GDHRDH"/>
</dbReference>